<dbReference type="InterPro" id="IPR019494">
    <property type="entry name" value="FIST_C"/>
</dbReference>
<protein>
    <recommendedName>
        <fullName evidence="5">Histidine kinase</fullName>
    </recommendedName>
</protein>
<dbReference type="InterPro" id="IPR013702">
    <property type="entry name" value="FIST_domain_N"/>
</dbReference>
<proteinExistence type="predicted"/>
<organism evidence="3 4">
    <name type="scientific">Luedemannella flava</name>
    <dbReference type="NCBI Taxonomy" id="349316"/>
    <lineage>
        <taxon>Bacteria</taxon>
        <taxon>Bacillati</taxon>
        <taxon>Actinomycetota</taxon>
        <taxon>Actinomycetes</taxon>
        <taxon>Micromonosporales</taxon>
        <taxon>Micromonosporaceae</taxon>
        <taxon>Luedemannella</taxon>
    </lineage>
</organism>
<evidence type="ECO:0000259" key="2">
    <source>
        <dbReference type="SMART" id="SM01204"/>
    </source>
</evidence>
<name>A0ABN2LK66_9ACTN</name>
<evidence type="ECO:0000313" key="4">
    <source>
        <dbReference type="Proteomes" id="UP001500218"/>
    </source>
</evidence>
<dbReference type="Proteomes" id="UP001500218">
    <property type="component" value="Unassembled WGS sequence"/>
</dbReference>
<evidence type="ECO:0008006" key="5">
    <source>
        <dbReference type="Google" id="ProtNLM"/>
    </source>
</evidence>
<reference evidence="3 4" key="1">
    <citation type="journal article" date="2019" name="Int. J. Syst. Evol. Microbiol.">
        <title>The Global Catalogue of Microorganisms (GCM) 10K type strain sequencing project: providing services to taxonomists for standard genome sequencing and annotation.</title>
        <authorList>
            <consortium name="The Broad Institute Genomics Platform"/>
            <consortium name="The Broad Institute Genome Sequencing Center for Infectious Disease"/>
            <person name="Wu L."/>
            <person name="Ma J."/>
        </authorList>
    </citation>
    <scope>NUCLEOTIDE SEQUENCE [LARGE SCALE GENOMIC DNA]</scope>
    <source>
        <strain evidence="3 4">JCM 13250</strain>
    </source>
</reference>
<accession>A0ABN2LK66</accession>
<feature type="domain" description="FIST C-domain" evidence="2">
    <location>
        <begin position="244"/>
        <end position="383"/>
    </location>
</feature>
<dbReference type="Pfam" id="PF10442">
    <property type="entry name" value="FIST_C"/>
    <property type="match status" value="1"/>
</dbReference>
<evidence type="ECO:0000259" key="1">
    <source>
        <dbReference type="SMART" id="SM00897"/>
    </source>
</evidence>
<dbReference type="Pfam" id="PF08495">
    <property type="entry name" value="FIST"/>
    <property type="match status" value="1"/>
</dbReference>
<dbReference type="EMBL" id="BAAALT010000028">
    <property type="protein sequence ID" value="GAA1790936.1"/>
    <property type="molecule type" value="Genomic_DNA"/>
</dbReference>
<sequence>MGDERAPVAVADRLRAGIGASEVAAARQAGADDARAACAALDGRRPDLVLVFASVRYDLAAVLAGVNAVTGGAPLAGASSSGHLHAGTLTPPDQGLAVLALAGDGHRFGVASVTGVGADSFHAGRDLARAARAAAGADRMPHEALLVLSDGLTGDQQELLNGIHRVTGVAVPVVVGAAGDDRRLARTFVLRDDRVLTDAAVAVWIGSPRPLTVVSGHGWQPTGLPLLVTGVDGPVVREISGRPALEVYREHFRYDDAADEIDSDRGGGYHSAHAFGLIQPDGSLLIRGAFVDDDGQLRTFAPLPPYAAVQVVSCGPDDLLDVGDATLAAALDRPDASVALVFSCVARLDILAGRGAEEARRLQAVAGTVPTFGFYTYGEFARTTSVVGYHNATIAAVIL</sequence>
<dbReference type="PANTHER" id="PTHR40252">
    <property type="entry name" value="BLR0328 PROTEIN"/>
    <property type="match status" value="1"/>
</dbReference>
<dbReference type="RefSeq" id="WP_344126937.1">
    <property type="nucleotide sequence ID" value="NZ_BAAALT010000028.1"/>
</dbReference>
<dbReference type="PANTHER" id="PTHR40252:SF2">
    <property type="entry name" value="BLR0328 PROTEIN"/>
    <property type="match status" value="1"/>
</dbReference>
<dbReference type="SMART" id="SM00897">
    <property type="entry name" value="FIST"/>
    <property type="match status" value="1"/>
</dbReference>
<keyword evidence="4" id="KW-1185">Reference proteome</keyword>
<comment type="caution">
    <text evidence="3">The sequence shown here is derived from an EMBL/GenBank/DDBJ whole genome shotgun (WGS) entry which is preliminary data.</text>
</comment>
<evidence type="ECO:0000313" key="3">
    <source>
        <dbReference type="EMBL" id="GAA1790936.1"/>
    </source>
</evidence>
<gene>
    <name evidence="3" type="ORF">GCM10009682_11180</name>
</gene>
<dbReference type="SMART" id="SM01204">
    <property type="entry name" value="FIST_C"/>
    <property type="match status" value="1"/>
</dbReference>
<feature type="domain" description="FIST" evidence="1">
    <location>
        <begin position="45"/>
        <end position="243"/>
    </location>
</feature>